<organism evidence="2 4">
    <name type="scientific">Heyndrickxia sporothermodurans</name>
    <dbReference type="NCBI Taxonomy" id="46224"/>
    <lineage>
        <taxon>Bacteria</taxon>
        <taxon>Bacillati</taxon>
        <taxon>Bacillota</taxon>
        <taxon>Bacilli</taxon>
        <taxon>Bacillales</taxon>
        <taxon>Bacillaceae</taxon>
        <taxon>Heyndrickxia</taxon>
    </lineage>
</organism>
<sequence length="79" mass="8367">MNGYLKAVIGAIIGAATAGGWLVVDLLLPEPIGDYLLFGIMGLANAAIGWQVGRVLERKRNVDNGNLETSRKGLKTNSN</sequence>
<dbReference type="Proteomes" id="UP000075666">
    <property type="component" value="Unassembled WGS sequence"/>
</dbReference>
<keyword evidence="1" id="KW-1133">Transmembrane helix</keyword>
<dbReference type="OrthoDB" id="2882630at2"/>
<name>A0A150L9G6_9BACI</name>
<dbReference type="EMBL" id="CP066701">
    <property type="protein sequence ID" value="QQX23735.1"/>
    <property type="molecule type" value="Genomic_DNA"/>
</dbReference>
<feature type="transmembrane region" description="Helical" evidence="1">
    <location>
        <begin position="35"/>
        <end position="53"/>
    </location>
</feature>
<feature type="transmembrane region" description="Helical" evidence="1">
    <location>
        <begin position="7"/>
        <end position="29"/>
    </location>
</feature>
<evidence type="ECO:0000313" key="5">
    <source>
        <dbReference type="Proteomes" id="UP000595512"/>
    </source>
</evidence>
<dbReference type="RefSeq" id="WP_066229338.1">
    <property type="nucleotide sequence ID" value="NZ_CP066701.1"/>
</dbReference>
<dbReference type="STRING" id="46224.B4102_1897"/>
<accession>A0A150L9G6</accession>
<reference evidence="3 5" key="2">
    <citation type="submission" date="2020-12" db="EMBL/GenBank/DDBJ databases">
        <title>Taxonomic evaluation of the Bacillus sporothermodurans group of bacteria based on whole genome sequences.</title>
        <authorList>
            <person name="Fiedler G."/>
            <person name="Herbstmann A.-D."/>
            <person name="Doll E."/>
            <person name="Wenning M."/>
            <person name="Brinks E."/>
            <person name="Kabisch J."/>
            <person name="Breitenwieser F."/>
            <person name="Lappann M."/>
            <person name="Boehnlein C."/>
            <person name="Franz C."/>
        </authorList>
    </citation>
    <scope>NUCLEOTIDE SEQUENCE [LARGE SCALE GENOMIC DNA]</scope>
    <source>
        <strain evidence="3 5">DSM 10599</strain>
    </source>
</reference>
<keyword evidence="1" id="KW-0812">Transmembrane</keyword>
<gene>
    <name evidence="2" type="ORF">B4102_1897</name>
    <name evidence="3" type="ORF">JGZ69_12605</name>
</gene>
<evidence type="ECO:0000256" key="1">
    <source>
        <dbReference type="SAM" id="Phobius"/>
    </source>
</evidence>
<keyword evidence="4" id="KW-1185">Reference proteome</keyword>
<evidence type="ECO:0000313" key="2">
    <source>
        <dbReference type="EMBL" id="KYD08890.1"/>
    </source>
</evidence>
<dbReference type="KEGG" id="hspo:JGZ69_12605"/>
<evidence type="ECO:0000313" key="4">
    <source>
        <dbReference type="Proteomes" id="UP000075666"/>
    </source>
</evidence>
<evidence type="ECO:0000313" key="3">
    <source>
        <dbReference type="EMBL" id="QQX23735.1"/>
    </source>
</evidence>
<keyword evidence="1" id="KW-0472">Membrane</keyword>
<dbReference type="AlphaFoldDB" id="A0A150L9G6"/>
<protein>
    <submittedName>
        <fullName evidence="2">Uncharacterized protein</fullName>
    </submittedName>
</protein>
<dbReference type="GeneID" id="62496817"/>
<dbReference type="Proteomes" id="UP000595512">
    <property type="component" value="Chromosome"/>
</dbReference>
<reference evidence="2 4" key="1">
    <citation type="submission" date="2016-01" db="EMBL/GenBank/DDBJ databases">
        <title>Genome Sequences of Twelve Sporeforming Bacillus Species Isolated from Foods.</title>
        <authorList>
            <person name="Berendsen E.M."/>
            <person name="Wells-Bennik M.H."/>
            <person name="Krawcyk A.O."/>
            <person name="De Jong A."/>
            <person name="Holsappel S."/>
            <person name="Eijlander R.T."/>
            <person name="Kuipers O.P."/>
        </authorList>
    </citation>
    <scope>NUCLEOTIDE SEQUENCE [LARGE SCALE GENOMIC DNA]</scope>
    <source>
        <strain evidence="2 4">B4102</strain>
    </source>
</reference>
<dbReference type="PATRIC" id="fig|46224.3.peg.2055"/>
<dbReference type="EMBL" id="LQYN01000028">
    <property type="protein sequence ID" value="KYD08890.1"/>
    <property type="molecule type" value="Genomic_DNA"/>
</dbReference>
<proteinExistence type="predicted"/>